<evidence type="ECO:0000313" key="7">
    <source>
        <dbReference type="EMBL" id="GAA4724999.1"/>
    </source>
</evidence>
<name>A0ABP8Y9Z5_9ACTN</name>
<dbReference type="InterPro" id="IPR036259">
    <property type="entry name" value="MFS_trans_sf"/>
</dbReference>
<dbReference type="PANTHER" id="PTHR23501:SF154">
    <property type="entry name" value="MULTIDRUG-EFFLUX TRANSPORTER RV1634-RELATED"/>
    <property type="match status" value="1"/>
</dbReference>
<feature type="transmembrane region" description="Helical" evidence="5">
    <location>
        <begin position="220"/>
        <end position="237"/>
    </location>
</feature>
<dbReference type="InterPro" id="IPR011701">
    <property type="entry name" value="MFS"/>
</dbReference>
<keyword evidence="4 5" id="KW-0472">Membrane</keyword>
<keyword evidence="8" id="KW-1185">Reference proteome</keyword>
<evidence type="ECO:0000256" key="5">
    <source>
        <dbReference type="SAM" id="Phobius"/>
    </source>
</evidence>
<feature type="transmembrane region" description="Helical" evidence="5">
    <location>
        <begin position="62"/>
        <end position="84"/>
    </location>
</feature>
<gene>
    <name evidence="7" type="ORF">GCM10023350_04350</name>
</gene>
<feature type="transmembrane region" description="Helical" evidence="5">
    <location>
        <begin position="152"/>
        <end position="175"/>
    </location>
</feature>
<evidence type="ECO:0000313" key="8">
    <source>
        <dbReference type="Proteomes" id="UP001499882"/>
    </source>
</evidence>
<dbReference type="Gene3D" id="1.20.1250.20">
    <property type="entry name" value="MFS general substrate transporter like domains"/>
    <property type="match status" value="1"/>
</dbReference>
<feature type="transmembrane region" description="Helical" evidence="5">
    <location>
        <begin position="404"/>
        <end position="428"/>
    </location>
</feature>
<dbReference type="Gene3D" id="1.20.1720.10">
    <property type="entry name" value="Multidrug resistance protein D"/>
    <property type="match status" value="1"/>
</dbReference>
<accession>A0ABP8Y9Z5</accession>
<proteinExistence type="predicted"/>
<feature type="transmembrane region" description="Helical" evidence="5">
    <location>
        <begin position="181"/>
        <end position="200"/>
    </location>
</feature>
<evidence type="ECO:0000256" key="4">
    <source>
        <dbReference type="ARBA" id="ARBA00023136"/>
    </source>
</evidence>
<feature type="transmembrane region" description="Helical" evidence="5">
    <location>
        <begin position="128"/>
        <end position="145"/>
    </location>
</feature>
<evidence type="ECO:0000259" key="6">
    <source>
        <dbReference type="PROSITE" id="PS50850"/>
    </source>
</evidence>
<feature type="transmembrane region" description="Helical" evidence="5">
    <location>
        <begin position="96"/>
        <end position="116"/>
    </location>
</feature>
<feature type="transmembrane region" description="Helical" evidence="5">
    <location>
        <begin position="434"/>
        <end position="453"/>
    </location>
</feature>
<dbReference type="Proteomes" id="UP001499882">
    <property type="component" value="Unassembled WGS sequence"/>
</dbReference>
<keyword evidence="3 5" id="KW-1133">Transmembrane helix</keyword>
<feature type="transmembrane region" description="Helical" evidence="5">
    <location>
        <begin position="304"/>
        <end position="326"/>
    </location>
</feature>
<evidence type="ECO:0000256" key="3">
    <source>
        <dbReference type="ARBA" id="ARBA00022989"/>
    </source>
</evidence>
<dbReference type="EMBL" id="BAABKN010000004">
    <property type="protein sequence ID" value="GAA4724999.1"/>
    <property type="molecule type" value="Genomic_DNA"/>
</dbReference>
<sequence length="466" mass="47025">MRFYGLPVTLTADPEVTPRPRLLSPTYAATTIGMFALVVFVAFEATAVTTVMPGVARELDGIGLYALSFAAPLASGVVGMVAAGARSDRHGPGGPLAAALVLFSLGLVVCGTAPSMEVLVAGRVLQGLGGGALTVCLYVMIGLVFPAALQPAVFASFAAAWVLPSLFGPALAAFVAQAVGWRWVFLGAVALVAASTLLIVPALRGLERRDGGSETPRSRLVWAIVAATAVLALELVGSRRGSIGLLAVLALGLVFLSLRRMLPAGSLVARRGLPAVIGTRGLLSASFFCSEAYIVFVLQDRWDLTAGTAGLALTAVGVTWAAASQVQARLGARVSDVTAMRCGVALVLAGTAALLAVILSHASPVLAVAAYVVSGAGMGFGYPRTGVAMLAASTDADRGFNSSALSIADSLGGALALSLSGIVFGVATRAGADPFVSVFMLAAGIAVLGVVTASRTDARVSDPAPH</sequence>
<feature type="domain" description="Major facilitator superfamily (MFS) profile" evidence="6">
    <location>
        <begin position="30"/>
        <end position="461"/>
    </location>
</feature>
<evidence type="ECO:0000256" key="2">
    <source>
        <dbReference type="ARBA" id="ARBA00022692"/>
    </source>
</evidence>
<organism evidence="7 8">
    <name type="scientific">Nocardioides endophyticus</name>
    <dbReference type="NCBI Taxonomy" id="1353775"/>
    <lineage>
        <taxon>Bacteria</taxon>
        <taxon>Bacillati</taxon>
        <taxon>Actinomycetota</taxon>
        <taxon>Actinomycetes</taxon>
        <taxon>Propionibacteriales</taxon>
        <taxon>Nocardioidaceae</taxon>
        <taxon>Nocardioides</taxon>
    </lineage>
</organism>
<feature type="transmembrane region" description="Helical" evidence="5">
    <location>
        <begin position="274"/>
        <end position="298"/>
    </location>
</feature>
<dbReference type="SUPFAM" id="SSF103473">
    <property type="entry name" value="MFS general substrate transporter"/>
    <property type="match status" value="1"/>
</dbReference>
<feature type="transmembrane region" description="Helical" evidence="5">
    <location>
        <begin position="27"/>
        <end position="50"/>
    </location>
</feature>
<feature type="transmembrane region" description="Helical" evidence="5">
    <location>
        <begin position="243"/>
        <end position="262"/>
    </location>
</feature>
<comment type="subcellular location">
    <subcellularLocation>
        <location evidence="1">Cell membrane</location>
        <topology evidence="1">Multi-pass membrane protein</topology>
    </subcellularLocation>
</comment>
<dbReference type="PROSITE" id="PS50850">
    <property type="entry name" value="MFS"/>
    <property type="match status" value="1"/>
</dbReference>
<keyword evidence="2 5" id="KW-0812">Transmembrane</keyword>
<comment type="caution">
    <text evidence="7">The sequence shown here is derived from an EMBL/GenBank/DDBJ whole genome shotgun (WGS) entry which is preliminary data.</text>
</comment>
<feature type="transmembrane region" description="Helical" evidence="5">
    <location>
        <begin position="365"/>
        <end position="383"/>
    </location>
</feature>
<dbReference type="PANTHER" id="PTHR23501">
    <property type="entry name" value="MAJOR FACILITATOR SUPERFAMILY"/>
    <property type="match status" value="1"/>
</dbReference>
<reference evidence="8" key="1">
    <citation type="journal article" date="2019" name="Int. J. Syst. Evol. Microbiol.">
        <title>The Global Catalogue of Microorganisms (GCM) 10K type strain sequencing project: providing services to taxonomists for standard genome sequencing and annotation.</title>
        <authorList>
            <consortium name="The Broad Institute Genomics Platform"/>
            <consortium name="The Broad Institute Genome Sequencing Center for Infectious Disease"/>
            <person name="Wu L."/>
            <person name="Ma J."/>
        </authorList>
    </citation>
    <scope>NUCLEOTIDE SEQUENCE [LARGE SCALE GENOMIC DNA]</scope>
    <source>
        <strain evidence="8">JCM 18532</strain>
    </source>
</reference>
<dbReference type="InterPro" id="IPR020846">
    <property type="entry name" value="MFS_dom"/>
</dbReference>
<dbReference type="Pfam" id="PF07690">
    <property type="entry name" value="MFS_1"/>
    <property type="match status" value="1"/>
</dbReference>
<feature type="transmembrane region" description="Helical" evidence="5">
    <location>
        <begin position="338"/>
        <end position="359"/>
    </location>
</feature>
<protein>
    <submittedName>
        <fullName evidence="7">MFS transporter</fullName>
    </submittedName>
</protein>
<evidence type="ECO:0000256" key="1">
    <source>
        <dbReference type="ARBA" id="ARBA00004651"/>
    </source>
</evidence>